<protein>
    <submittedName>
        <fullName evidence="1">Uncharacterized protein</fullName>
    </submittedName>
</protein>
<organism evidence="1 2">
    <name type="scientific">Pelagomonas calceolata</name>
    <dbReference type="NCBI Taxonomy" id="35677"/>
    <lineage>
        <taxon>Eukaryota</taxon>
        <taxon>Sar</taxon>
        <taxon>Stramenopiles</taxon>
        <taxon>Ochrophyta</taxon>
        <taxon>Pelagophyceae</taxon>
        <taxon>Pelagomonadales</taxon>
        <taxon>Pelagomonadaceae</taxon>
        <taxon>Pelagomonas</taxon>
    </lineage>
</organism>
<evidence type="ECO:0000313" key="2">
    <source>
        <dbReference type="Proteomes" id="UP000789595"/>
    </source>
</evidence>
<reference evidence="1" key="1">
    <citation type="submission" date="2021-11" db="EMBL/GenBank/DDBJ databases">
        <authorList>
            <consortium name="Genoscope - CEA"/>
            <person name="William W."/>
        </authorList>
    </citation>
    <scope>NUCLEOTIDE SEQUENCE</scope>
</reference>
<accession>A0A8J2STS8</accession>
<comment type="caution">
    <text evidence="1">The sequence shown here is derived from an EMBL/GenBank/DDBJ whole genome shotgun (WGS) entry which is preliminary data.</text>
</comment>
<gene>
    <name evidence="1" type="ORF">PECAL_4P07650</name>
</gene>
<keyword evidence="2" id="KW-1185">Reference proteome</keyword>
<dbReference type="EMBL" id="CAKKNE010000004">
    <property type="protein sequence ID" value="CAH0373557.1"/>
    <property type="molecule type" value="Genomic_DNA"/>
</dbReference>
<evidence type="ECO:0000313" key="1">
    <source>
        <dbReference type="EMBL" id="CAH0373557.1"/>
    </source>
</evidence>
<dbReference type="AlphaFoldDB" id="A0A8J2STS8"/>
<dbReference type="Proteomes" id="UP000789595">
    <property type="component" value="Unassembled WGS sequence"/>
</dbReference>
<sequence>MRRKAPDILKRLELRIKHGVAKPSPLYEALRRNPPPPPPRARKQLREITLPTDRLEREYRESQTVAPFVPIERPAEDPSLAHALRAVDVGSDEALELRRQQDRDAAAEALRMCEDPPSTTLTDKREVDAWLMRDVLAWDWETSRRAQAELAALDDGSSEPLELGRAVDALSRRVLGEELAEPIQLQLETKADGEFASKHGALAARARSKPWEDWDEKEQSEMRAFLADVKVHGVAYDEDDFDAKRLAAFPQFEAPDAKSTADPQQIARLLARHGVFPELGDAVAAAELLEKGVREENAGLTSDLVAALRDPASREHRRAAAARRARGERGLLDRLAVAEALGPRSSE</sequence>
<name>A0A8J2STS8_9STRA</name>
<proteinExistence type="predicted"/>